<name>A0A5J4K9E7_9CHLR</name>
<dbReference type="EMBL" id="BKZV01000002">
    <property type="protein sequence ID" value="GER83310.1"/>
    <property type="molecule type" value="Genomic_DNA"/>
</dbReference>
<accession>A0A5J4K9E7</accession>
<sequence>MAARAIAPDATASSGNYLLTVTASLVWVYWDNSFLCGYGLGGAEASPWTATVDEQGDLYVNGNWKDGTATTDWTATWGETGCWSFATNTLWEWYVSGAAQFWWGPTLWTEADVWAWQP</sequence>
<evidence type="ECO:0000313" key="2">
    <source>
        <dbReference type="Proteomes" id="UP000334820"/>
    </source>
</evidence>
<dbReference type="Proteomes" id="UP000334820">
    <property type="component" value="Unassembled WGS sequence"/>
</dbReference>
<protein>
    <submittedName>
        <fullName evidence="1">Uncharacterized protein</fullName>
    </submittedName>
</protein>
<reference evidence="1 2" key="1">
    <citation type="journal article" date="2019" name="Int. J. Syst. Evol. Microbiol.">
        <title>Thermogemmatispora aurantia sp. nov. and Thermogemmatispora argillosa sp. nov., within the class Ktedonobacteria, and emended description of the genus Thermogemmatispora.</title>
        <authorList>
            <person name="Zheng Y."/>
            <person name="Wang C.M."/>
            <person name="Sakai Y."/>
            <person name="Abe K."/>
            <person name="Yokota A."/>
            <person name="Yabe S."/>
        </authorList>
    </citation>
    <scope>NUCLEOTIDE SEQUENCE [LARGE SCALE GENOMIC DNA]</scope>
    <source>
        <strain evidence="1 2">A1-2</strain>
    </source>
</reference>
<comment type="caution">
    <text evidence="1">The sequence shown here is derived from an EMBL/GenBank/DDBJ whole genome shotgun (WGS) entry which is preliminary data.</text>
</comment>
<dbReference type="AlphaFoldDB" id="A0A5J4K9E7"/>
<gene>
    <name evidence="1" type="ORF">KTAU_19470</name>
</gene>
<keyword evidence="2" id="KW-1185">Reference proteome</keyword>
<organism evidence="1 2">
    <name type="scientific">Thermogemmatispora aurantia</name>
    <dbReference type="NCBI Taxonomy" id="2045279"/>
    <lineage>
        <taxon>Bacteria</taxon>
        <taxon>Bacillati</taxon>
        <taxon>Chloroflexota</taxon>
        <taxon>Ktedonobacteria</taxon>
        <taxon>Thermogemmatisporales</taxon>
        <taxon>Thermogemmatisporaceae</taxon>
        <taxon>Thermogemmatispora</taxon>
    </lineage>
</organism>
<proteinExistence type="predicted"/>
<evidence type="ECO:0000313" key="1">
    <source>
        <dbReference type="EMBL" id="GER83310.1"/>
    </source>
</evidence>